<feature type="transmembrane region" description="Helical" evidence="8">
    <location>
        <begin position="638"/>
        <end position="665"/>
    </location>
</feature>
<dbReference type="PANTHER" id="PTHR12308:SF84">
    <property type="entry name" value="ANOCTAMIN"/>
    <property type="match status" value="1"/>
</dbReference>
<organism evidence="11 12">
    <name type="scientific">Sitophilus oryzae</name>
    <name type="common">Rice weevil</name>
    <name type="synonym">Curculio oryzae</name>
    <dbReference type="NCBI Taxonomy" id="7048"/>
    <lineage>
        <taxon>Eukaryota</taxon>
        <taxon>Metazoa</taxon>
        <taxon>Ecdysozoa</taxon>
        <taxon>Arthropoda</taxon>
        <taxon>Hexapoda</taxon>
        <taxon>Insecta</taxon>
        <taxon>Pterygota</taxon>
        <taxon>Neoptera</taxon>
        <taxon>Endopterygota</taxon>
        <taxon>Coleoptera</taxon>
        <taxon>Polyphaga</taxon>
        <taxon>Cucujiformia</taxon>
        <taxon>Curculionidae</taxon>
        <taxon>Dryophthorinae</taxon>
        <taxon>Sitophilus</taxon>
    </lineage>
</organism>
<accession>A0A6J2Y1X7</accession>
<evidence type="ECO:0000313" key="12">
    <source>
        <dbReference type="RefSeq" id="XP_030756919.1"/>
    </source>
</evidence>
<dbReference type="PANTHER" id="PTHR12308">
    <property type="entry name" value="ANOCTAMIN"/>
    <property type="match status" value="1"/>
</dbReference>
<sequence>MAPPPPTVPTFKDGKRSIDFILVYKLSTLDSEKHEKRHKGFLESLQKLGLEIEEEPFSVDNDVVFVKIFAPDKLIMLFAGLFDVELSCQNFEFRPVVPVPTGFFATPLTSPDINDPDYSRAPEAFSGDTPKKVTSAEKIMVVNHILIRAIYGVDRGDYGIHKLIKLHTFVDAYPLHDGTCKWTDEGPLNDRQLLRRYWGGFKVWHKAQPVNLIEKYYGTEIALYFAWLGFYVKMLIPASIISIFVIAYGIVTMPTAFNSVGKEICASSYMMCPKCHFKKCQLYRIKNYCVLANLAYLFDNVVAAIFAAVMSIWATVFMEMWQRRESVLRLQWNLQSLEYAISFRPQYLEVADKRYSTVTNKMEPYLRREYICAHYTITLVSVVLLLMVMCLATFSVMVYRVTVLIALMKTSSAEIINSQIGVMVASVSGATLSGLFIFFFQAFYEYIALALTNQECHRTQSSYSNAYIFKSYALAFTNNYAALFYVAFFKGKFFTYPGDHKIWHYLGGVNTDICDASGCIIDLSILLIIIMTLKACISNIQQVFVPILMERANSMLTKLNSRDTYVPQWEKEFVMAKTEEFFIVKEYMDMVIQYGFVTFFIMGFPLAPLFALINNTVELRVDASKISKSYRRPVPNKVVGLGAWFAILQAMTYIGVMTNALVIAFTSNFLEKVAVYISGKGKFSFLNETLSAFSIEEFDIIDGPKIKLNQSICYYPGKRYPPNHPFKYENRPGFWFHLSVKFAIVIFFEHVVIVIKGLVAYAIPDVPFSVRQQVSFQERLRKKIRMKTLNKEYLKQLKK</sequence>
<evidence type="ECO:0000259" key="9">
    <source>
        <dbReference type="Pfam" id="PF04547"/>
    </source>
</evidence>
<keyword evidence="4 8" id="KW-0812">Transmembrane</keyword>
<dbReference type="KEGG" id="soy:115882811"/>
<keyword evidence="7" id="KW-0325">Glycoprotein</keyword>
<evidence type="ECO:0000256" key="8">
    <source>
        <dbReference type="RuleBase" id="RU280814"/>
    </source>
</evidence>
<feature type="transmembrane region" description="Helical" evidence="8">
    <location>
        <begin position="371"/>
        <end position="399"/>
    </location>
</feature>
<evidence type="ECO:0000256" key="7">
    <source>
        <dbReference type="ARBA" id="ARBA00023180"/>
    </source>
</evidence>
<comment type="subcellular location">
    <subcellularLocation>
        <location evidence="1">Cell membrane</location>
        <topology evidence="1">Multi-pass membrane protein</topology>
    </subcellularLocation>
    <subcellularLocation>
        <location evidence="8">Membrane</location>
        <topology evidence="8">Multi-pass membrane protein</topology>
    </subcellularLocation>
</comment>
<dbReference type="AlphaFoldDB" id="A0A6J2Y1X7"/>
<comment type="similarity">
    <text evidence="2 8">Belongs to the anoctamin family.</text>
</comment>
<keyword evidence="3" id="KW-1003">Cell membrane</keyword>
<dbReference type="Pfam" id="PF16178">
    <property type="entry name" value="Anoct_dimer"/>
    <property type="match status" value="1"/>
</dbReference>
<gene>
    <name evidence="12" type="primary">LOC115882811</name>
</gene>
<name>A0A6J2Y1X7_SITOR</name>
<dbReference type="InParanoid" id="A0A6J2Y1X7"/>
<feature type="domain" description="Anoctamin transmembrane" evidence="9">
    <location>
        <begin position="213"/>
        <end position="774"/>
    </location>
</feature>
<evidence type="ECO:0000256" key="3">
    <source>
        <dbReference type="ARBA" id="ARBA00022475"/>
    </source>
</evidence>
<reference evidence="12" key="1">
    <citation type="submission" date="2025-08" db="UniProtKB">
        <authorList>
            <consortium name="RefSeq"/>
        </authorList>
    </citation>
    <scope>IDENTIFICATION</scope>
    <source>
        <tissue evidence="12">Gonads</tissue>
    </source>
</reference>
<evidence type="ECO:0000256" key="6">
    <source>
        <dbReference type="ARBA" id="ARBA00023136"/>
    </source>
</evidence>
<feature type="transmembrane region" description="Helical" evidence="8">
    <location>
        <begin position="301"/>
        <end position="321"/>
    </location>
</feature>
<dbReference type="InterPro" id="IPR032394">
    <property type="entry name" value="Anoct_dimer"/>
</dbReference>
<feature type="transmembrane region" description="Helical" evidence="8">
    <location>
        <begin position="221"/>
        <end position="251"/>
    </location>
</feature>
<dbReference type="InterPro" id="IPR049452">
    <property type="entry name" value="Anoctamin_TM"/>
</dbReference>
<feature type="transmembrane region" description="Helical" evidence="8">
    <location>
        <begin position="742"/>
        <end position="763"/>
    </location>
</feature>
<proteinExistence type="inferred from homology"/>
<dbReference type="GO" id="GO:0046983">
    <property type="term" value="F:protein dimerization activity"/>
    <property type="evidence" value="ECO:0007669"/>
    <property type="project" value="InterPro"/>
</dbReference>
<feature type="transmembrane region" description="Helical" evidence="8">
    <location>
        <begin position="591"/>
        <end position="617"/>
    </location>
</feature>
<evidence type="ECO:0000256" key="2">
    <source>
        <dbReference type="ARBA" id="ARBA00009671"/>
    </source>
</evidence>
<keyword evidence="11" id="KW-1185">Reference proteome</keyword>
<protein>
    <recommendedName>
        <fullName evidence="8">Anoctamin</fullName>
    </recommendedName>
</protein>
<dbReference type="InterPro" id="IPR007632">
    <property type="entry name" value="Anoctamin"/>
</dbReference>
<evidence type="ECO:0000256" key="5">
    <source>
        <dbReference type="ARBA" id="ARBA00022989"/>
    </source>
</evidence>
<dbReference type="GO" id="GO:0005254">
    <property type="term" value="F:chloride channel activity"/>
    <property type="evidence" value="ECO:0007669"/>
    <property type="project" value="TreeGrafter"/>
</dbReference>
<dbReference type="GO" id="GO:0005886">
    <property type="term" value="C:plasma membrane"/>
    <property type="evidence" value="ECO:0007669"/>
    <property type="project" value="UniProtKB-SubCell"/>
</dbReference>
<dbReference type="Pfam" id="PF04547">
    <property type="entry name" value="Anoctamin"/>
    <property type="match status" value="1"/>
</dbReference>
<evidence type="ECO:0000313" key="11">
    <source>
        <dbReference type="Proteomes" id="UP000504635"/>
    </source>
</evidence>
<evidence type="ECO:0000259" key="10">
    <source>
        <dbReference type="Pfam" id="PF16178"/>
    </source>
</evidence>
<feature type="domain" description="Anoctamin dimerisation" evidence="10">
    <location>
        <begin position="11"/>
        <end position="210"/>
    </location>
</feature>
<evidence type="ECO:0000256" key="1">
    <source>
        <dbReference type="ARBA" id="ARBA00004651"/>
    </source>
</evidence>
<dbReference type="GeneID" id="115882811"/>
<dbReference type="OrthoDB" id="296386at2759"/>
<keyword evidence="5 8" id="KW-1133">Transmembrane helix</keyword>
<keyword evidence="6 8" id="KW-0472">Membrane</keyword>
<dbReference type="RefSeq" id="XP_030756919.1">
    <property type="nucleotide sequence ID" value="XM_030901059.1"/>
</dbReference>
<evidence type="ECO:0000256" key="4">
    <source>
        <dbReference type="ARBA" id="ARBA00022692"/>
    </source>
</evidence>
<feature type="transmembrane region" description="Helical" evidence="8">
    <location>
        <begin position="467"/>
        <end position="488"/>
    </location>
</feature>
<feature type="transmembrane region" description="Helical" evidence="8">
    <location>
        <begin position="419"/>
        <end position="446"/>
    </location>
</feature>
<dbReference type="Proteomes" id="UP000504635">
    <property type="component" value="Unplaced"/>
</dbReference>